<keyword evidence="3" id="KW-0963">Cytoplasm</keyword>
<reference evidence="8" key="1">
    <citation type="submission" date="2021-06" db="EMBL/GenBank/DDBJ databases">
        <authorList>
            <person name="Kallberg Y."/>
            <person name="Tangrot J."/>
            <person name="Rosling A."/>
        </authorList>
    </citation>
    <scope>NUCLEOTIDE SEQUENCE</scope>
    <source>
        <strain evidence="8">AZ414A</strain>
    </source>
</reference>
<evidence type="ECO:0000256" key="5">
    <source>
        <dbReference type="ARBA" id="ARBA00023121"/>
    </source>
</evidence>
<evidence type="ECO:0000256" key="6">
    <source>
        <dbReference type="SAM" id="MobiDB-lite"/>
    </source>
</evidence>
<feature type="region of interest" description="Disordered" evidence="6">
    <location>
        <begin position="388"/>
        <end position="446"/>
    </location>
</feature>
<dbReference type="SMART" id="SM00273">
    <property type="entry name" value="ENTH"/>
    <property type="match status" value="1"/>
</dbReference>
<evidence type="ECO:0000256" key="2">
    <source>
        <dbReference type="ARBA" id="ARBA00010130"/>
    </source>
</evidence>
<proteinExistence type="inferred from homology"/>
<keyword evidence="5" id="KW-0446">Lipid-binding</keyword>
<dbReference type="GO" id="GO:0006897">
    <property type="term" value="P:endocytosis"/>
    <property type="evidence" value="ECO:0007669"/>
    <property type="project" value="TreeGrafter"/>
</dbReference>
<keyword evidence="9" id="KW-1185">Reference proteome</keyword>
<feature type="compositionally biased region" description="Basic and acidic residues" evidence="6">
    <location>
        <begin position="130"/>
        <end position="143"/>
    </location>
</feature>
<feature type="compositionally biased region" description="Basic and acidic residues" evidence="6">
    <location>
        <begin position="179"/>
        <end position="205"/>
    </location>
</feature>
<dbReference type="GO" id="GO:0005886">
    <property type="term" value="C:plasma membrane"/>
    <property type="evidence" value="ECO:0007669"/>
    <property type="project" value="TreeGrafter"/>
</dbReference>
<dbReference type="Gene3D" id="1.25.40.90">
    <property type="match status" value="1"/>
</dbReference>
<dbReference type="Proteomes" id="UP000789706">
    <property type="component" value="Unassembled WGS sequence"/>
</dbReference>
<dbReference type="SUPFAM" id="SSF48464">
    <property type="entry name" value="ENTH/VHS domain"/>
    <property type="match status" value="1"/>
</dbReference>
<dbReference type="OrthoDB" id="2427313at2759"/>
<feature type="compositionally biased region" description="Low complexity" evidence="6">
    <location>
        <begin position="422"/>
        <end position="431"/>
    </location>
</feature>
<feature type="domain" description="ENTH" evidence="7">
    <location>
        <begin position="1"/>
        <end position="135"/>
    </location>
</feature>
<comment type="similarity">
    <text evidence="2">Belongs to the epsin family.</text>
</comment>
<evidence type="ECO:0000256" key="4">
    <source>
        <dbReference type="ARBA" id="ARBA00022553"/>
    </source>
</evidence>
<gene>
    <name evidence="8" type="ORF">DEBURN_LOCUS4638</name>
</gene>
<feature type="compositionally biased region" description="Polar residues" evidence="6">
    <location>
        <begin position="388"/>
        <end position="414"/>
    </location>
</feature>
<feature type="compositionally biased region" description="Polar residues" evidence="6">
    <location>
        <begin position="159"/>
        <end position="172"/>
    </location>
</feature>
<dbReference type="SMART" id="SM00726">
    <property type="entry name" value="UIM"/>
    <property type="match status" value="2"/>
</dbReference>
<dbReference type="InterPro" id="IPR003903">
    <property type="entry name" value="UIM_dom"/>
</dbReference>
<feature type="region of interest" description="Disordered" evidence="6">
    <location>
        <begin position="130"/>
        <end position="205"/>
    </location>
</feature>
<name>A0A9N8ZLU6_9GLOM</name>
<dbReference type="PROSITE" id="PS50330">
    <property type="entry name" value="UIM"/>
    <property type="match status" value="2"/>
</dbReference>
<dbReference type="PANTHER" id="PTHR12276">
    <property type="entry name" value="EPSIN/ENT-RELATED"/>
    <property type="match status" value="1"/>
</dbReference>
<dbReference type="GO" id="GO:0007015">
    <property type="term" value="P:actin filament organization"/>
    <property type="evidence" value="ECO:0007669"/>
    <property type="project" value="TreeGrafter"/>
</dbReference>
<dbReference type="InterPro" id="IPR008942">
    <property type="entry name" value="ENTH_VHS"/>
</dbReference>
<dbReference type="AlphaFoldDB" id="A0A9N8ZLU6"/>
<evidence type="ECO:0000256" key="3">
    <source>
        <dbReference type="ARBA" id="ARBA00022490"/>
    </source>
</evidence>
<evidence type="ECO:0000256" key="1">
    <source>
        <dbReference type="ARBA" id="ARBA00004496"/>
    </source>
</evidence>
<accession>A0A9N8ZLU6</accession>
<dbReference type="CDD" id="cd22249">
    <property type="entry name" value="UDM1_RNF168_RNF169-like"/>
    <property type="match status" value="1"/>
</dbReference>
<keyword evidence="4" id="KW-0597">Phosphoprotein</keyword>
<dbReference type="GO" id="GO:0005768">
    <property type="term" value="C:endosome"/>
    <property type="evidence" value="ECO:0007669"/>
    <property type="project" value="TreeGrafter"/>
</dbReference>
<dbReference type="EMBL" id="CAJVPK010000366">
    <property type="protein sequence ID" value="CAG8500233.1"/>
    <property type="molecule type" value="Genomic_DNA"/>
</dbReference>
<protein>
    <submittedName>
        <fullName evidence="8">10015_t:CDS:1</fullName>
    </submittedName>
</protein>
<dbReference type="GO" id="GO:0005543">
    <property type="term" value="F:phospholipid binding"/>
    <property type="evidence" value="ECO:0007669"/>
    <property type="project" value="TreeGrafter"/>
</dbReference>
<dbReference type="GO" id="GO:0030276">
    <property type="term" value="F:clathrin binding"/>
    <property type="evidence" value="ECO:0007669"/>
    <property type="project" value="TreeGrafter"/>
</dbReference>
<dbReference type="GO" id="GO:0030125">
    <property type="term" value="C:clathrin vesicle coat"/>
    <property type="evidence" value="ECO:0007669"/>
    <property type="project" value="TreeGrafter"/>
</dbReference>
<organism evidence="8 9">
    <name type="scientific">Diversispora eburnea</name>
    <dbReference type="NCBI Taxonomy" id="1213867"/>
    <lineage>
        <taxon>Eukaryota</taxon>
        <taxon>Fungi</taxon>
        <taxon>Fungi incertae sedis</taxon>
        <taxon>Mucoromycota</taxon>
        <taxon>Glomeromycotina</taxon>
        <taxon>Glomeromycetes</taxon>
        <taxon>Diversisporales</taxon>
        <taxon>Diversisporaceae</taxon>
        <taxon>Diversispora</taxon>
    </lineage>
</organism>
<comment type="subcellular location">
    <subcellularLocation>
        <location evidence="1">Cytoplasm</location>
    </subcellularLocation>
</comment>
<evidence type="ECO:0000313" key="9">
    <source>
        <dbReference type="Proteomes" id="UP000789706"/>
    </source>
</evidence>
<dbReference type="Pfam" id="PF01417">
    <property type="entry name" value="ENTH"/>
    <property type="match status" value="1"/>
</dbReference>
<evidence type="ECO:0000313" key="8">
    <source>
        <dbReference type="EMBL" id="CAG8500233.1"/>
    </source>
</evidence>
<evidence type="ECO:0000259" key="7">
    <source>
        <dbReference type="PROSITE" id="PS50942"/>
    </source>
</evidence>
<dbReference type="PROSITE" id="PS50942">
    <property type="entry name" value="ENTH"/>
    <property type="match status" value="1"/>
</dbReference>
<dbReference type="InterPro" id="IPR013809">
    <property type="entry name" value="ENTH"/>
</dbReference>
<sequence length="446" mass="49785">MSKKYMAKDAVRSIKNYTKGYSETQSKVRKATSNNPWGPSGSAMYEIAQATYNPLNDHGKNWRHVFKALTLLHYCLNEGSPEVVTYAKENIYIVKTLQEFQYIDEHSKDQGLVVRQKAKEITNLLQDEDRLNSERRQRTDMRNRMTGGRNEVYGGSIDRSLSSTPTYENSSYYDDEEAEMRRAMEESLKTAESERKDSNEDDAEFQKALKLSKEEEERRQAELARQTEISLFDQGLQSQQNNFTTPSFSSGHLSTFGNNYISNLSSPDLSSPGPHDEKHAKLASLIGNRGDGMDTFGNIGNLRVPTGTGFANSGNLANQSSQSLRRSNSAGNLSGITNNANPFLADTSSANNAGSGAYNTFPSSFTNQSTTTKDDLFSTFGTTNSLRGFVSSQPSKNPFQTLNDTSILNPNKPKTLNDLRESQFNQQSQQQTLNAYRVPNQPGFWS</sequence>
<dbReference type="PANTHER" id="PTHR12276:SF110">
    <property type="entry name" value="EPSIN-1-RELATED"/>
    <property type="match status" value="1"/>
</dbReference>
<comment type="caution">
    <text evidence="8">The sequence shown here is derived from an EMBL/GenBank/DDBJ whole genome shotgun (WGS) entry which is preliminary data.</text>
</comment>